<accession>A0A409WRJ9</accession>
<dbReference type="GO" id="GO:0003676">
    <property type="term" value="F:nucleic acid binding"/>
    <property type="evidence" value="ECO:0007669"/>
    <property type="project" value="InterPro"/>
</dbReference>
<feature type="region of interest" description="Disordered" evidence="3">
    <location>
        <begin position="413"/>
        <end position="462"/>
    </location>
</feature>
<feature type="compositionally biased region" description="Low complexity" evidence="3">
    <location>
        <begin position="100"/>
        <end position="109"/>
    </location>
</feature>
<evidence type="ECO:0000256" key="2">
    <source>
        <dbReference type="PROSITE-ProRule" id="PRU00047"/>
    </source>
</evidence>
<protein>
    <recommendedName>
        <fullName evidence="4">CCHC-type domain-containing protein</fullName>
    </recommendedName>
</protein>
<dbReference type="EMBL" id="NHTK01005310">
    <property type="protein sequence ID" value="PPQ81117.1"/>
    <property type="molecule type" value="Genomic_DNA"/>
</dbReference>
<feature type="compositionally biased region" description="Polar residues" evidence="3">
    <location>
        <begin position="115"/>
        <end position="127"/>
    </location>
</feature>
<gene>
    <name evidence="5" type="ORF">CVT24_008824</name>
</gene>
<dbReference type="GO" id="GO:0006397">
    <property type="term" value="P:mRNA processing"/>
    <property type="evidence" value="ECO:0007669"/>
    <property type="project" value="UniProtKB-KW"/>
</dbReference>
<keyword evidence="2" id="KW-0862">Zinc</keyword>
<evidence type="ECO:0000313" key="5">
    <source>
        <dbReference type="EMBL" id="PPQ81117.1"/>
    </source>
</evidence>
<keyword evidence="2" id="KW-0863">Zinc-finger</keyword>
<dbReference type="InterPro" id="IPR036875">
    <property type="entry name" value="Znf_CCHC_sf"/>
</dbReference>
<feature type="compositionally biased region" description="Basic residues" evidence="3">
    <location>
        <begin position="56"/>
        <end position="67"/>
    </location>
</feature>
<evidence type="ECO:0000256" key="1">
    <source>
        <dbReference type="ARBA" id="ARBA00022664"/>
    </source>
</evidence>
<dbReference type="PANTHER" id="PTHR15503">
    <property type="entry name" value="LDOC1 RELATED"/>
    <property type="match status" value="1"/>
</dbReference>
<dbReference type="PROSITE" id="PS50158">
    <property type="entry name" value="ZF_CCHC"/>
    <property type="match status" value="1"/>
</dbReference>
<reference evidence="5 6" key="1">
    <citation type="journal article" date="2018" name="Evol. Lett.">
        <title>Horizontal gene cluster transfer increased hallucinogenic mushroom diversity.</title>
        <authorList>
            <person name="Reynolds H.T."/>
            <person name="Vijayakumar V."/>
            <person name="Gluck-Thaler E."/>
            <person name="Korotkin H.B."/>
            <person name="Matheny P.B."/>
            <person name="Slot J.C."/>
        </authorList>
    </citation>
    <scope>NUCLEOTIDE SEQUENCE [LARGE SCALE GENOMIC DNA]</scope>
    <source>
        <strain evidence="5 6">2629</strain>
    </source>
</reference>
<evidence type="ECO:0000313" key="6">
    <source>
        <dbReference type="Proteomes" id="UP000284842"/>
    </source>
</evidence>
<organism evidence="5 6">
    <name type="scientific">Panaeolus cyanescens</name>
    <dbReference type="NCBI Taxonomy" id="181874"/>
    <lineage>
        <taxon>Eukaryota</taxon>
        <taxon>Fungi</taxon>
        <taxon>Dikarya</taxon>
        <taxon>Basidiomycota</taxon>
        <taxon>Agaricomycotina</taxon>
        <taxon>Agaricomycetes</taxon>
        <taxon>Agaricomycetidae</taxon>
        <taxon>Agaricales</taxon>
        <taxon>Agaricineae</taxon>
        <taxon>Galeropsidaceae</taxon>
        <taxon>Panaeolus</taxon>
    </lineage>
</organism>
<keyword evidence="6" id="KW-1185">Reference proteome</keyword>
<dbReference type="Proteomes" id="UP000284842">
    <property type="component" value="Unassembled WGS sequence"/>
</dbReference>
<feature type="domain" description="CCHC-type" evidence="4">
    <location>
        <begin position="469"/>
        <end position="484"/>
    </location>
</feature>
<dbReference type="InterPro" id="IPR032567">
    <property type="entry name" value="RTL1-rel"/>
</dbReference>
<feature type="compositionally biased region" description="Polar residues" evidence="3">
    <location>
        <begin position="432"/>
        <end position="445"/>
    </location>
</feature>
<feature type="region of interest" description="Disordered" evidence="3">
    <location>
        <begin position="167"/>
        <end position="203"/>
    </location>
</feature>
<dbReference type="SMART" id="SM00343">
    <property type="entry name" value="ZnF_C2HC"/>
    <property type="match status" value="1"/>
</dbReference>
<dbReference type="GO" id="GO:0008270">
    <property type="term" value="F:zinc ion binding"/>
    <property type="evidence" value="ECO:0007669"/>
    <property type="project" value="UniProtKB-KW"/>
</dbReference>
<feature type="compositionally biased region" description="Low complexity" evidence="3">
    <location>
        <begin position="413"/>
        <end position="431"/>
    </location>
</feature>
<dbReference type="OrthoDB" id="2645941at2759"/>
<dbReference type="SUPFAM" id="SSF57756">
    <property type="entry name" value="Retrovirus zinc finger-like domains"/>
    <property type="match status" value="1"/>
</dbReference>
<dbReference type="InterPro" id="IPR005162">
    <property type="entry name" value="Retrotrans_gag_dom"/>
</dbReference>
<feature type="region of interest" description="Disordered" evidence="3">
    <location>
        <begin position="1"/>
        <end position="127"/>
    </location>
</feature>
<dbReference type="InParanoid" id="A0A409WRJ9"/>
<dbReference type="STRING" id="181874.A0A409WRJ9"/>
<dbReference type="PANTHER" id="PTHR15503:SF36">
    <property type="entry name" value="RETROTRANSPOSON GAG-LIKE PROTEIN 5"/>
    <property type="match status" value="1"/>
</dbReference>
<feature type="compositionally biased region" description="Low complexity" evidence="3">
    <location>
        <begin position="167"/>
        <end position="185"/>
    </location>
</feature>
<sequence length="535" mass="57821">MSIARPLSPNIPEVSDSTNNTARIISGWRGPPVDLEDMDASGATSNTGNGATRGARANRGHGSRGRSNRASPVDRNVDPTHTADSQDPDVGSSSNDADEASPGSASSGAGPSGPNPETTVTTGNTSGNDLQAFQALMAEQRRFNTETITLLAQTLAAIAVPQANVAARSPGPRSASPASSESTAAQRPHLTLRPTSKANLPKSFDGTSDGVESFIASCFTNFLLDYEYYNQSDDYKILFALTFMQENEKANEFRLEFLNRMTDAPYEGGWPGFVRALKRRFLLPGREELAANELSDLKQNGLEAEEFFTKFESLRRKAHAMDDKTLILFLKRNVDARIKDVLAIEGSPSTYEDFKTKVCTIDRRIRERVAQAKLEAKQDRESLIRLAGRQGLNFAAFRNDIGFASSRNTTLVPRPAASPAVAPSPAVVSRPQPTSNVPATRTPAGSVQREARRSQAPQAPRGDLSHIVCRNCEVAGHYMRNCPQPLRAGHFVRELFEPYDESGMGGLVEDVLLDVGGGVDEVFGDDGSSFVDVEG</sequence>
<dbReference type="Pfam" id="PF03732">
    <property type="entry name" value="Retrotrans_gag"/>
    <property type="match status" value="1"/>
</dbReference>
<dbReference type="AlphaFoldDB" id="A0A409WRJ9"/>
<evidence type="ECO:0000259" key="4">
    <source>
        <dbReference type="PROSITE" id="PS50158"/>
    </source>
</evidence>
<proteinExistence type="predicted"/>
<evidence type="ECO:0000256" key="3">
    <source>
        <dbReference type="SAM" id="MobiDB-lite"/>
    </source>
</evidence>
<comment type="caution">
    <text evidence="5">The sequence shown here is derived from an EMBL/GenBank/DDBJ whole genome shotgun (WGS) entry which is preliminary data.</text>
</comment>
<keyword evidence="2" id="KW-0479">Metal-binding</keyword>
<keyword evidence="1" id="KW-0507">mRNA processing</keyword>
<dbReference type="InterPro" id="IPR001878">
    <property type="entry name" value="Znf_CCHC"/>
</dbReference>
<name>A0A409WRJ9_9AGAR</name>